<dbReference type="AlphaFoldDB" id="A0A5D3KN46"/>
<protein>
    <submittedName>
        <fullName evidence="2">EAL domain-containing protein</fullName>
    </submittedName>
</protein>
<dbReference type="SUPFAM" id="SSF141868">
    <property type="entry name" value="EAL domain-like"/>
    <property type="match status" value="1"/>
</dbReference>
<dbReference type="GO" id="GO:0071111">
    <property type="term" value="F:cyclic-guanylate-specific phosphodiesterase activity"/>
    <property type="evidence" value="ECO:0007669"/>
    <property type="project" value="InterPro"/>
</dbReference>
<dbReference type="InterPro" id="IPR050706">
    <property type="entry name" value="Cyclic-di-GMP_PDE-like"/>
</dbReference>
<dbReference type="SMART" id="SM00052">
    <property type="entry name" value="EAL"/>
    <property type="match status" value="1"/>
</dbReference>
<dbReference type="OrthoDB" id="9814202at2"/>
<organism evidence="2 3">
    <name type="scientific">Bradyrhizobium rifense</name>
    <dbReference type="NCBI Taxonomy" id="515499"/>
    <lineage>
        <taxon>Bacteria</taxon>
        <taxon>Pseudomonadati</taxon>
        <taxon>Pseudomonadota</taxon>
        <taxon>Alphaproteobacteria</taxon>
        <taxon>Hyphomicrobiales</taxon>
        <taxon>Nitrobacteraceae</taxon>
        <taxon>Bradyrhizobium</taxon>
    </lineage>
</organism>
<dbReference type="PANTHER" id="PTHR33121">
    <property type="entry name" value="CYCLIC DI-GMP PHOSPHODIESTERASE PDEF"/>
    <property type="match status" value="1"/>
</dbReference>
<proteinExistence type="predicted"/>
<name>A0A5D3KN46_9BRAD</name>
<gene>
    <name evidence="2" type="ORF">FXB40_21415</name>
</gene>
<dbReference type="Proteomes" id="UP000324758">
    <property type="component" value="Unassembled WGS sequence"/>
</dbReference>
<reference evidence="2 3" key="1">
    <citation type="submission" date="2019-08" db="EMBL/GenBank/DDBJ databases">
        <title>Bradyrhizobium hipponensis sp. nov., a rhizobium isolated from a Lupinus angustifolius root nodule in Tunisia.</title>
        <authorList>
            <person name="Off K."/>
            <person name="Rejili M."/>
            <person name="Mars M."/>
            <person name="Brachmann A."/>
            <person name="Marin M."/>
        </authorList>
    </citation>
    <scope>NUCLEOTIDE SEQUENCE [LARGE SCALE GENOMIC DNA]</scope>
    <source>
        <strain evidence="2 3">CTAW71</strain>
    </source>
</reference>
<dbReference type="InterPro" id="IPR001633">
    <property type="entry name" value="EAL_dom"/>
</dbReference>
<evidence type="ECO:0000313" key="2">
    <source>
        <dbReference type="EMBL" id="TYL93394.1"/>
    </source>
</evidence>
<feature type="domain" description="EAL" evidence="1">
    <location>
        <begin position="1"/>
        <end position="112"/>
    </location>
</feature>
<keyword evidence="3" id="KW-1185">Reference proteome</keyword>
<evidence type="ECO:0000259" key="1">
    <source>
        <dbReference type="PROSITE" id="PS50883"/>
    </source>
</evidence>
<dbReference type="EMBL" id="VSSS01000032">
    <property type="protein sequence ID" value="TYL93394.1"/>
    <property type="molecule type" value="Genomic_DNA"/>
</dbReference>
<dbReference type="PROSITE" id="PS50883">
    <property type="entry name" value="EAL"/>
    <property type="match status" value="1"/>
</dbReference>
<accession>A0A5D3KN46</accession>
<dbReference type="CDD" id="cd01948">
    <property type="entry name" value="EAL"/>
    <property type="match status" value="1"/>
</dbReference>
<dbReference type="InterPro" id="IPR035919">
    <property type="entry name" value="EAL_sf"/>
</dbReference>
<dbReference type="Gene3D" id="3.20.20.450">
    <property type="entry name" value="EAL domain"/>
    <property type="match status" value="1"/>
</dbReference>
<dbReference type="PANTHER" id="PTHR33121:SF23">
    <property type="entry name" value="CYCLIC DI-GMP PHOSPHODIESTERASE PDEB"/>
    <property type="match status" value="1"/>
</dbReference>
<dbReference type="Pfam" id="PF00563">
    <property type="entry name" value="EAL"/>
    <property type="match status" value="1"/>
</dbReference>
<evidence type="ECO:0000313" key="3">
    <source>
        <dbReference type="Proteomes" id="UP000324758"/>
    </source>
</evidence>
<sequence length="119" mass="12831">MLALKSPGCRFALDDFGSGMSSFSYLTSLPVDYLKIDGAFVKDMLDNDTDRIIVEMVNRLGKAMGIRTIAEFVGSEALLEAVRQIGVDYAQGFAVGKPRPLSEALRSRDMVPAVSAVPA</sequence>
<comment type="caution">
    <text evidence="2">The sequence shown here is derived from an EMBL/GenBank/DDBJ whole genome shotgun (WGS) entry which is preliminary data.</text>
</comment>